<organism evidence="2 3">
    <name type="scientific">Flavobacterium supellecticarium</name>
    <dbReference type="NCBI Taxonomy" id="2565924"/>
    <lineage>
        <taxon>Bacteria</taxon>
        <taxon>Pseudomonadati</taxon>
        <taxon>Bacteroidota</taxon>
        <taxon>Flavobacteriia</taxon>
        <taxon>Flavobacteriales</taxon>
        <taxon>Flavobacteriaceae</taxon>
        <taxon>Flavobacterium</taxon>
    </lineage>
</organism>
<evidence type="ECO:0000313" key="2">
    <source>
        <dbReference type="EMBL" id="THF48831.1"/>
    </source>
</evidence>
<feature type="chain" id="PRO_5020412467" description="Cell wall anchor protein" evidence="1">
    <location>
        <begin position="27"/>
        <end position="493"/>
    </location>
</feature>
<dbReference type="Proteomes" id="UP000307507">
    <property type="component" value="Unassembled WGS sequence"/>
</dbReference>
<sequence length="493" mass="52937">MKRIAFTFFRNFLFAVSILFAAPVMAQVGIGTTTPDASSLLDMTSTSKGLLTPRMTTAQRTAITSPANGLLVYDTDMKSYYFYDLPTTTWIKMLGDGDRRLNFKRIKSTDVLATVLAAESTAGGGSTYKLTAGTFYEINGTINVDKPIELNGAYVSGLDTNNDKLVRTGTLFTGATGGSLRNLTLTASVKVFDLNGTSSPNLIFRDCIVAGSGAVGDIKNFGLVFLTIVQFAANTTGITYENVNQLLISNVGWQDTNSGTFETFKGTFNMLQRAGGFSVVNSGKTGIDVSSNPTITGDALLKDVVFYTTGTAGTYVKRYTTGSYTGFNFDNRWVVNSSGIPVEGDAVSTGNIFYDRTLTQSATALPSTTGVKIDIPNTANNNLYRFTSSNNRLTYQGRKSRIFTVNAALSFGDITGSTNTTYAFYIMKIPSAGGTSAVMASETFIDTNAGYVQSFPVQGTVMLDTGDAVEIWVKRINTGNQSFTLKSFSVSIR</sequence>
<dbReference type="RefSeq" id="WP_136403824.1">
    <property type="nucleotide sequence ID" value="NZ_SSNZ01000007.1"/>
</dbReference>
<dbReference type="AlphaFoldDB" id="A0A4S3ZT23"/>
<protein>
    <recommendedName>
        <fullName evidence="4">Cell wall anchor protein</fullName>
    </recommendedName>
</protein>
<dbReference type="EMBL" id="SSNZ01000007">
    <property type="protein sequence ID" value="THF48831.1"/>
    <property type="molecule type" value="Genomic_DNA"/>
</dbReference>
<reference evidence="2 3" key="1">
    <citation type="submission" date="2019-04" db="EMBL/GenBank/DDBJ databases">
        <title>Flavobacterium sp. nov. isolated from construction timber.</title>
        <authorList>
            <person name="Lin S.-Y."/>
            <person name="Chang C.-T."/>
            <person name="Young C.-C."/>
        </authorList>
    </citation>
    <scope>NUCLEOTIDE SEQUENCE [LARGE SCALE GENOMIC DNA]</scope>
    <source>
        <strain evidence="2 3">CC-CTC003</strain>
    </source>
</reference>
<dbReference type="OrthoDB" id="581140at2"/>
<evidence type="ECO:0008006" key="4">
    <source>
        <dbReference type="Google" id="ProtNLM"/>
    </source>
</evidence>
<dbReference type="InterPro" id="IPR011050">
    <property type="entry name" value="Pectin_lyase_fold/virulence"/>
</dbReference>
<gene>
    <name evidence="2" type="ORF">E6C50_13855</name>
</gene>
<keyword evidence="1" id="KW-0732">Signal</keyword>
<keyword evidence="3" id="KW-1185">Reference proteome</keyword>
<evidence type="ECO:0000256" key="1">
    <source>
        <dbReference type="SAM" id="SignalP"/>
    </source>
</evidence>
<feature type="signal peptide" evidence="1">
    <location>
        <begin position="1"/>
        <end position="26"/>
    </location>
</feature>
<proteinExistence type="predicted"/>
<comment type="caution">
    <text evidence="2">The sequence shown here is derived from an EMBL/GenBank/DDBJ whole genome shotgun (WGS) entry which is preliminary data.</text>
</comment>
<name>A0A4S3ZT23_9FLAO</name>
<accession>A0A4S3ZT23</accession>
<evidence type="ECO:0000313" key="3">
    <source>
        <dbReference type="Proteomes" id="UP000307507"/>
    </source>
</evidence>
<dbReference type="SUPFAM" id="SSF51126">
    <property type="entry name" value="Pectin lyase-like"/>
    <property type="match status" value="1"/>
</dbReference>